<sequence length="177" mass="19547">MFEILAHGGEYIAITALCFSCWAAGRSVRTTSPAYTASAHVENRNESSPLAFSPRRSPASTNSPSMAVTPLSIDEIEEAPLQAERLQELIRTGDLSDEGVIQSLVALAEESDDQPEQTDAWRFSSSTNGRHRRCSEARILTRHGRTTEPLPANLIDPLTPEVLSRYRMYAQECSPRV</sequence>
<feature type="region of interest" description="Disordered" evidence="1">
    <location>
        <begin position="39"/>
        <end position="67"/>
    </location>
</feature>
<evidence type="ECO:0000313" key="2">
    <source>
        <dbReference type="EMBL" id="NVE95159.1"/>
    </source>
</evidence>
<proteinExistence type="predicted"/>
<keyword evidence="3" id="KW-1185">Reference proteome</keyword>
<dbReference type="AlphaFoldDB" id="A0A850HBM2"/>
<accession>A0A850HBM2</accession>
<evidence type="ECO:0000256" key="1">
    <source>
        <dbReference type="SAM" id="MobiDB-lite"/>
    </source>
</evidence>
<name>A0A850HBM2_9SPHN</name>
<dbReference type="Proteomes" id="UP000546031">
    <property type="component" value="Unassembled WGS sequence"/>
</dbReference>
<dbReference type="EMBL" id="JABWTA010000001">
    <property type="protein sequence ID" value="NVE95159.1"/>
    <property type="molecule type" value="Genomic_DNA"/>
</dbReference>
<gene>
    <name evidence="2" type="ORF">HUO12_09640</name>
</gene>
<comment type="caution">
    <text evidence="2">The sequence shown here is derived from an EMBL/GenBank/DDBJ whole genome shotgun (WGS) entry which is preliminary data.</text>
</comment>
<reference evidence="2 3" key="1">
    <citation type="submission" date="2020-06" db="EMBL/GenBank/DDBJ databases">
        <title>Altererythrobacter lutimaris sp. nov., a marine bacterium isolated from a tidal flat.</title>
        <authorList>
            <person name="Kim D."/>
            <person name="Yoo Y."/>
            <person name="Kim J.-J."/>
        </authorList>
    </citation>
    <scope>NUCLEOTIDE SEQUENCE [LARGE SCALE GENOMIC DNA]</scope>
    <source>
        <strain evidence="2 3">JGD-16</strain>
    </source>
</reference>
<protein>
    <submittedName>
        <fullName evidence="2">Uncharacterized protein</fullName>
    </submittedName>
</protein>
<organism evidence="2 3">
    <name type="scientific">Altererythrobacter lutimaris</name>
    <dbReference type="NCBI Taxonomy" id="2743979"/>
    <lineage>
        <taxon>Bacteria</taxon>
        <taxon>Pseudomonadati</taxon>
        <taxon>Pseudomonadota</taxon>
        <taxon>Alphaproteobacteria</taxon>
        <taxon>Sphingomonadales</taxon>
        <taxon>Erythrobacteraceae</taxon>
        <taxon>Altererythrobacter</taxon>
    </lineage>
</organism>
<dbReference type="RefSeq" id="WP_176273350.1">
    <property type="nucleotide sequence ID" value="NZ_JABWTA010000001.1"/>
</dbReference>
<evidence type="ECO:0000313" key="3">
    <source>
        <dbReference type="Proteomes" id="UP000546031"/>
    </source>
</evidence>